<dbReference type="Proteomes" id="UP001060215">
    <property type="component" value="Chromosome 1"/>
</dbReference>
<name>A0ACC0J138_9ERIC</name>
<evidence type="ECO:0000313" key="1">
    <source>
        <dbReference type="EMBL" id="KAI8031458.1"/>
    </source>
</evidence>
<comment type="caution">
    <text evidence="1">The sequence shown here is derived from an EMBL/GenBank/DDBJ whole genome shotgun (WGS) entry which is preliminary data.</text>
</comment>
<reference evidence="1 2" key="1">
    <citation type="journal article" date="2022" name="Plant J.">
        <title>Chromosome-level genome of Camellia lanceoleosa provides a valuable resource for understanding genome evolution and self-incompatibility.</title>
        <authorList>
            <person name="Gong W."/>
            <person name="Xiao S."/>
            <person name="Wang L."/>
            <person name="Liao Z."/>
            <person name="Chang Y."/>
            <person name="Mo W."/>
            <person name="Hu G."/>
            <person name="Li W."/>
            <person name="Zhao G."/>
            <person name="Zhu H."/>
            <person name="Hu X."/>
            <person name="Ji K."/>
            <person name="Xiang X."/>
            <person name="Song Q."/>
            <person name="Yuan D."/>
            <person name="Jin S."/>
            <person name="Zhang L."/>
        </authorList>
    </citation>
    <scope>NUCLEOTIDE SEQUENCE [LARGE SCALE GENOMIC DNA]</scope>
    <source>
        <strain evidence="1">SQ_2022a</strain>
    </source>
</reference>
<keyword evidence="2" id="KW-1185">Reference proteome</keyword>
<proteinExistence type="predicted"/>
<sequence>MVAISNVFVIDHGGSNATEAVAAFDVVEELSLELLVVAVDDSVGVLAKDLHLALVALAHAVALEPVLVPTLLLAHLAVPPKFLQTLRLDSIRNRLRSQKFVLAH</sequence>
<accession>A0ACC0J138</accession>
<organism evidence="1 2">
    <name type="scientific">Camellia lanceoleosa</name>
    <dbReference type="NCBI Taxonomy" id="1840588"/>
    <lineage>
        <taxon>Eukaryota</taxon>
        <taxon>Viridiplantae</taxon>
        <taxon>Streptophyta</taxon>
        <taxon>Embryophyta</taxon>
        <taxon>Tracheophyta</taxon>
        <taxon>Spermatophyta</taxon>
        <taxon>Magnoliopsida</taxon>
        <taxon>eudicotyledons</taxon>
        <taxon>Gunneridae</taxon>
        <taxon>Pentapetalae</taxon>
        <taxon>asterids</taxon>
        <taxon>Ericales</taxon>
        <taxon>Theaceae</taxon>
        <taxon>Camellia</taxon>
    </lineage>
</organism>
<dbReference type="EMBL" id="CM045758">
    <property type="protein sequence ID" value="KAI8031458.1"/>
    <property type="molecule type" value="Genomic_DNA"/>
</dbReference>
<protein>
    <submittedName>
        <fullName evidence="1">Uncharacterized protein</fullName>
    </submittedName>
</protein>
<evidence type="ECO:0000313" key="2">
    <source>
        <dbReference type="Proteomes" id="UP001060215"/>
    </source>
</evidence>
<gene>
    <name evidence="1" type="ORF">LOK49_LG01G01772</name>
</gene>